<dbReference type="PROSITE" id="PS50845">
    <property type="entry name" value="RETICULON"/>
    <property type="match status" value="1"/>
</dbReference>
<dbReference type="InterPro" id="IPR003388">
    <property type="entry name" value="Reticulon"/>
</dbReference>
<evidence type="ECO:0000256" key="7">
    <source>
        <dbReference type="SAM" id="MobiDB-lite"/>
    </source>
</evidence>
<dbReference type="HOGENOM" id="CLU_066344_0_1_1"/>
<dbReference type="EMBL" id="CM001888">
    <property type="protein sequence ID" value="EOY20147.1"/>
    <property type="molecule type" value="Genomic_DNA"/>
</dbReference>
<dbReference type="PANTHER" id="PTHR10994">
    <property type="entry name" value="RETICULON"/>
    <property type="match status" value="1"/>
</dbReference>
<dbReference type="GO" id="GO:0005789">
    <property type="term" value="C:endoplasmic reticulum membrane"/>
    <property type="evidence" value="ECO:0007669"/>
    <property type="project" value="UniProtKB-SubCell"/>
</dbReference>
<feature type="transmembrane region" description="Helical" evidence="6">
    <location>
        <begin position="56"/>
        <end position="73"/>
    </location>
</feature>
<reference evidence="9 10" key="1">
    <citation type="journal article" date="2013" name="Genome Biol.">
        <title>The genome sequence of the most widely cultivated cacao type and its use to identify candidate genes regulating pod color.</title>
        <authorList>
            <person name="Motamayor J.C."/>
            <person name="Mockaitis K."/>
            <person name="Schmutz J."/>
            <person name="Haiminen N."/>
            <person name="Iii D.L."/>
            <person name="Cornejo O."/>
            <person name="Findley S.D."/>
            <person name="Zheng P."/>
            <person name="Utro F."/>
            <person name="Royaert S."/>
            <person name="Saski C."/>
            <person name="Jenkins J."/>
            <person name="Podicheti R."/>
            <person name="Zhao M."/>
            <person name="Scheffler B.E."/>
            <person name="Stack J.C."/>
            <person name="Feltus F.A."/>
            <person name="Mustiga G.M."/>
            <person name="Amores F."/>
            <person name="Phillips W."/>
            <person name="Marelli J.P."/>
            <person name="May G.D."/>
            <person name="Shapiro H."/>
            <person name="Ma J."/>
            <person name="Bustamante C.D."/>
            <person name="Schnell R.J."/>
            <person name="Main D."/>
            <person name="Gilbert D."/>
            <person name="Parida L."/>
            <person name="Kuhn D.N."/>
        </authorList>
    </citation>
    <scope>NUCLEOTIDE SEQUENCE [LARGE SCALE GENOMIC DNA]</scope>
    <source>
        <strain evidence="10">cv. Matina 1-6</strain>
    </source>
</reference>
<dbReference type="InterPro" id="IPR045064">
    <property type="entry name" value="Reticulon-like"/>
</dbReference>
<evidence type="ECO:0000313" key="10">
    <source>
        <dbReference type="Proteomes" id="UP000026915"/>
    </source>
</evidence>
<dbReference type="PANTHER" id="PTHR10994:SF67">
    <property type="entry name" value="RETICULON-LIKE PROTEIN B16"/>
    <property type="match status" value="1"/>
</dbReference>
<evidence type="ECO:0000256" key="3">
    <source>
        <dbReference type="ARBA" id="ARBA00022824"/>
    </source>
</evidence>
<accession>A0A061FTL9</accession>
<keyword evidence="5 6" id="KW-0472">Membrane</keyword>
<protein>
    <recommendedName>
        <fullName evidence="6">Reticulon-like protein</fullName>
    </recommendedName>
</protein>
<dbReference type="InParanoid" id="A0A061FTL9"/>
<evidence type="ECO:0000256" key="1">
    <source>
        <dbReference type="ARBA" id="ARBA00004477"/>
    </source>
</evidence>
<gene>
    <name evidence="9" type="ORF">TCM_045537</name>
</gene>
<dbReference type="FunCoup" id="A0A061FTL9">
    <property type="interactions" value="1252"/>
</dbReference>
<evidence type="ECO:0000256" key="6">
    <source>
        <dbReference type="RuleBase" id="RU363132"/>
    </source>
</evidence>
<dbReference type="OMA" id="IHRQFSK"/>
<evidence type="ECO:0000313" key="9">
    <source>
        <dbReference type="EMBL" id="EOY20147.1"/>
    </source>
</evidence>
<keyword evidence="10" id="KW-1185">Reference proteome</keyword>
<dbReference type="Pfam" id="PF02453">
    <property type="entry name" value="Reticulon"/>
    <property type="match status" value="1"/>
</dbReference>
<organism evidence="9 10">
    <name type="scientific">Theobroma cacao</name>
    <name type="common">Cacao</name>
    <name type="synonym">Cocoa</name>
    <dbReference type="NCBI Taxonomy" id="3641"/>
    <lineage>
        <taxon>Eukaryota</taxon>
        <taxon>Viridiplantae</taxon>
        <taxon>Streptophyta</taxon>
        <taxon>Embryophyta</taxon>
        <taxon>Tracheophyta</taxon>
        <taxon>Spermatophyta</taxon>
        <taxon>Magnoliopsida</taxon>
        <taxon>eudicotyledons</taxon>
        <taxon>Gunneridae</taxon>
        <taxon>Pentapetalae</taxon>
        <taxon>rosids</taxon>
        <taxon>malvids</taxon>
        <taxon>Malvales</taxon>
        <taxon>Malvaceae</taxon>
        <taxon>Byttnerioideae</taxon>
        <taxon>Theobroma</taxon>
    </lineage>
</organism>
<evidence type="ECO:0000256" key="5">
    <source>
        <dbReference type="ARBA" id="ARBA00023136"/>
    </source>
</evidence>
<comment type="subcellular location">
    <subcellularLocation>
        <location evidence="1 6">Endoplasmic reticulum membrane</location>
        <topology evidence="1 6">Multi-pass membrane protein</topology>
    </subcellularLocation>
</comment>
<dbReference type="eggNOG" id="KOG1792">
    <property type="taxonomic scope" value="Eukaryota"/>
</dbReference>
<evidence type="ECO:0000259" key="8">
    <source>
        <dbReference type="PROSITE" id="PS50845"/>
    </source>
</evidence>
<keyword evidence="4 6" id="KW-1133">Transmembrane helix</keyword>
<keyword evidence="2 6" id="KW-0812">Transmembrane</keyword>
<dbReference type="AlphaFoldDB" id="A0A061FTL9"/>
<name>A0A061FTL9_THECC</name>
<dbReference type="GO" id="GO:0009617">
    <property type="term" value="P:response to bacterium"/>
    <property type="evidence" value="ECO:0007669"/>
    <property type="project" value="InterPro"/>
</dbReference>
<evidence type="ECO:0000256" key="2">
    <source>
        <dbReference type="ARBA" id="ARBA00022692"/>
    </source>
</evidence>
<dbReference type="Gramene" id="EOY20147">
    <property type="protein sequence ID" value="EOY20147"/>
    <property type="gene ID" value="TCM_045537"/>
</dbReference>
<feature type="transmembrane region" description="Helical" evidence="6">
    <location>
        <begin position="79"/>
        <end position="97"/>
    </location>
</feature>
<proteinExistence type="predicted"/>
<keyword evidence="3 6" id="KW-0256">Endoplasmic reticulum</keyword>
<feature type="domain" description="Reticulon" evidence="8">
    <location>
        <begin position="47"/>
        <end position="232"/>
    </location>
</feature>
<dbReference type="Proteomes" id="UP000026915">
    <property type="component" value="Chromosome 10"/>
</dbReference>
<sequence length="232" mass="26282">MENSSNTDGEESRNQTISSTSSTTSSGGYRLFGRQGSLHQFLGGGEVADILLWKRWRDSFGVIVVATVAWLIFEQSGLPFLSICSDVLLILIVLLFVRANYAALRNRQLQTLPELELSEEMVNNAAASFRVKINNVLLMAHDITIGKDFRLFFKVVICLWLLSAIGSYCSFFTLAYIGTILSITIPVFYNKYEERVDKCCGMIHRKFSQHYKIVDESVTNRIPRSLFKEKDV</sequence>
<evidence type="ECO:0000256" key="4">
    <source>
        <dbReference type="ARBA" id="ARBA00022989"/>
    </source>
</evidence>
<feature type="region of interest" description="Disordered" evidence="7">
    <location>
        <begin position="1"/>
        <end position="28"/>
    </location>
</feature>